<dbReference type="InterPro" id="IPR011990">
    <property type="entry name" value="TPR-like_helical_dom_sf"/>
</dbReference>
<comment type="caution">
    <text evidence="2">The sequence shown here is derived from an EMBL/GenBank/DDBJ whole genome shotgun (WGS) entry which is preliminary data.</text>
</comment>
<keyword evidence="3" id="KW-1185">Reference proteome</keyword>
<dbReference type="InterPro" id="IPR010982">
    <property type="entry name" value="Lambda_DNA-bd_dom_sf"/>
</dbReference>
<dbReference type="PROSITE" id="PS50943">
    <property type="entry name" value="HTH_CROC1"/>
    <property type="match status" value="1"/>
</dbReference>
<dbReference type="SUPFAM" id="SSF48452">
    <property type="entry name" value="TPR-like"/>
    <property type="match status" value="1"/>
</dbReference>
<dbReference type="Gene3D" id="1.25.40.10">
    <property type="entry name" value="Tetratricopeptide repeat domain"/>
    <property type="match status" value="1"/>
</dbReference>
<dbReference type="Gene3D" id="1.10.260.40">
    <property type="entry name" value="lambda repressor-like DNA-binding domains"/>
    <property type="match status" value="1"/>
</dbReference>
<name>A0ABV1ZZR1_9ACTN</name>
<dbReference type="Proteomes" id="UP001432401">
    <property type="component" value="Unassembled WGS sequence"/>
</dbReference>
<sequence length="385" mass="42882">MRVVHRWTGLEARSLRLAMRMSVRAFAEHLGVGARTVSKWEKLLTATVPRPDTQAILDTVLARADDAACLRFDANQSQAAQPLVETGRPRSAIGTRGDQYESWVDDLDRVVIALSRQDFAFAEALLGRWFSRFLPGELDDRGRYLLARSTTLLGDIRRDQGAVTGPLSAQRSYSEARALFSQLGIPRRVGRLDLALAVVAEMSGELDAAARRYETLAEDERLDHRDRARARLWVGTALSKLGEYGHATYVIQAAIREFEDLAEPGDWSGAHQKLALAHRGTGEFDRALDCIDISRDSGTTDTPMAQVRVDTAQGHILLSDPATRDDGMRLLDRAAETASRRGLDHQLRSIEGIRSEQETWAHGQRRNVWRTTHVPSPRSSGGRRN</sequence>
<dbReference type="CDD" id="cd00093">
    <property type="entry name" value="HTH_XRE"/>
    <property type="match status" value="1"/>
</dbReference>
<proteinExistence type="predicted"/>
<evidence type="ECO:0000259" key="1">
    <source>
        <dbReference type="PROSITE" id="PS50943"/>
    </source>
</evidence>
<dbReference type="EMBL" id="JBEQNB010000013">
    <property type="protein sequence ID" value="MES0836602.1"/>
    <property type="molecule type" value="Genomic_DNA"/>
</dbReference>
<accession>A0ABV1ZZR1</accession>
<feature type="domain" description="HTH cro/C1-type" evidence="1">
    <location>
        <begin position="13"/>
        <end position="42"/>
    </location>
</feature>
<protein>
    <submittedName>
        <fullName evidence="2">Helix-turn-helix transcriptional regulator</fullName>
    </submittedName>
</protein>
<reference evidence="2 3" key="1">
    <citation type="submission" date="2024-06" db="EMBL/GenBank/DDBJ databases">
        <authorList>
            <person name="Bataeva Y.V."/>
            <person name="Grigorian L.N."/>
            <person name="Solomentsev V.I."/>
        </authorList>
    </citation>
    <scope>NUCLEOTIDE SEQUENCE [LARGE SCALE GENOMIC DNA]</scope>
    <source>
        <strain evidence="3">SCPM-O-B-12605 (RCAM04882)</strain>
    </source>
</reference>
<dbReference type="RefSeq" id="WP_352985388.1">
    <property type="nucleotide sequence ID" value="NZ_JBEQNA010000012.1"/>
</dbReference>
<gene>
    <name evidence="2" type="ORF">ABUK86_22680</name>
</gene>
<dbReference type="InterPro" id="IPR001387">
    <property type="entry name" value="Cro/C1-type_HTH"/>
</dbReference>
<organism evidence="2 3">
    <name type="scientific">Nocardiopsis tropica</name>
    <dbReference type="NCBI Taxonomy" id="109330"/>
    <lineage>
        <taxon>Bacteria</taxon>
        <taxon>Bacillati</taxon>
        <taxon>Actinomycetota</taxon>
        <taxon>Actinomycetes</taxon>
        <taxon>Streptosporangiales</taxon>
        <taxon>Nocardiopsidaceae</taxon>
        <taxon>Nocardiopsis</taxon>
    </lineage>
</organism>
<evidence type="ECO:0000313" key="2">
    <source>
        <dbReference type="EMBL" id="MES0836602.1"/>
    </source>
</evidence>
<evidence type="ECO:0000313" key="3">
    <source>
        <dbReference type="Proteomes" id="UP001432401"/>
    </source>
</evidence>